<dbReference type="Gene3D" id="2.40.30.170">
    <property type="match status" value="1"/>
</dbReference>
<keyword evidence="1" id="KW-0812">Transmembrane</keyword>
<dbReference type="Pfam" id="PF26002">
    <property type="entry name" value="Beta-barrel_AprE"/>
    <property type="match status" value="1"/>
</dbReference>
<dbReference type="InterPro" id="IPR050739">
    <property type="entry name" value="MFP"/>
</dbReference>
<keyword evidence="4" id="KW-1185">Reference proteome</keyword>
<dbReference type="AlphaFoldDB" id="A0A7X2KYK6"/>
<reference evidence="3" key="1">
    <citation type="journal article" name="Emerg. Infect. Dis.">
        <title>Two cases of a newly characterized neisseria species.</title>
        <authorList>
            <person name="Mustapha M."/>
            <person name="Lemos A.P.S."/>
            <person name="Harrison L.H."/>
            <person name="Vantyne D."/>
            <person name="Sacchi C.T."/>
        </authorList>
    </citation>
    <scope>NUCLEOTIDE SEQUENCE</scope>
    <source>
        <strain evidence="3">N.95.16</strain>
    </source>
</reference>
<dbReference type="RefSeq" id="WP_095502740.1">
    <property type="nucleotide sequence ID" value="NZ_WJXO01000001.1"/>
</dbReference>
<evidence type="ECO:0000256" key="1">
    <source>
        <dbReference type="SAM" id="Phobius"/>
    </source>
</evidence>
<organism evidence="3 4">
    <name type="scientific">Neisseria brasiliensis</name>
    <dbReference type="NCBI Taxonomy" id="2666100"/>
    <lineage>
        <taxon>Bacteria</taxon>
        <taxon>Pseudomonadati</taxon>
        <taxon>Pseudomonadota</taxon>
        <taxon>Betaproteobacteria</taxon>
        <taxon>Neisseriales</taxon>
        <taxon>Neisseriaceae</taxon>
        <taxon>Neisseria</taxon>
    </lineage>
</organism>
<gene>
    <name evidence="3" type="ORF">GJU80_06355</name>
</gene>
<comment type="caution">
    <text evidence="3">The sequence shown here is derived from an EMBL/GenBank/DDBJ whole genome shotgun (WGS) entry which is preliminary data.</text>
</comment>
<accession>A0A7X2KYK6</accession>
<dbReference type="PANTHER" id="PTHR30386">
    <property type="entry name" value="MEMBRANE FUSION SUBUNIT OF EMRAB-TOLC MULTIDRUG EFFLUX PUMP"/>
    <property type="match status" value="1"/>
</dbReference>
<proteinExistence type="predicted"/>
<evidence type="ECO:0000313" key="4">
    <source>
        <dbReference type="Proteomes" id="UP000486297"/>
    </source>
</evidence>
<feature type="transmembrane region" description="Helical" evidence="1">
    <location>
        <begin position="31"/>
        <end position="54"/>
    </location>
</feature>
<name>A0A7X2KYK6_9NEIS</name>
<dbReference type="EMBL" id="WJXO01000001">
    <property type="protein sequence ID" value="MRN38117.1"/>
    <property type="molecule type" value="Genomic_DNA"/>
</dbReference>
<dbReference type="PRINTS" id="PR01490">
    <property type="entry name" value="RTXTOXIND"/>
</dbReference>
<feature type="domain" description="AprE-like beta-barrel" evidence="2">
    <location>
        <begin position="301"/>
        <end position="401"/>
    </location>
</feature>
<dbReference type="InterPro" id="IPR058982">
    <property type="entry name" value="Beta-barrel_AprE"/>
</dbReference>
<keyword evidence="1" id="KW-1133">Transmembrane helix</keyword>
<evidence type="ECO:0000259" key="2">
    <source>
        <dbReference type="Pfam" id="PF26002"/>
    </source>
</evidence>
<protein>
    <submittedName>
        <fullName evidence="3">HlyD family efflux transporter periplasmic adaptor subunit</fullName>
    </submittedName>
</protein>
<keyword evidence="1" id="KW-0472">Membrane</keyword>
<dbReference type="Gene3D" id="2.40.50.100">
    <property type="match status" value="1"/>
</dbReference>
<sequence>MSQTPFFRPEVLAARENRWTGRIILTQPFSFAFLTGCACLIATAVVLFLIFGSYTEKTTVEGQLLPDSGVVRVYAPDSGVITEKFVNDGARVKAGDKLFALSTSRFGAQGNIQERLASEAALKKTLAEQELARLKLIHDNEKRSLEGTLNRLKSQHRHIGQRIASQKSRVRLAEEMLGKYRYLSANDAVSKQELMNVEAEMLEQKSQLDAYRSEEAGLLQDIQAQNLTLASLPERHKTEQSQLERAIADISQEVLDFEMRSEQIIRAGKTGYAATPNVEVGQQVDPTRLLMSIVPEQTELYASLYVPSKAAGFVKPKGKVVLRYQAYPYQKFGHAEGEIVSVAKTALGKQELSGLGLIFSNPALVNEPAYLVKVKLKKQTVTAYGEEKPLQIGMILEADILHGSKKLYEWVLDPIYSISGRLN</sequence>
<evidence type="ECO:0000313" key="3">
    <source>
        <dbReference type="EMBL" id="MRN38117.1"/>
    </source>
</evidence>
<dbReference type="Proteomes" id="UP000486297">
    <property type="component" value="Unassembled WGS sequence"/>
</dbReference>
<dbReference type="PANTHER" id="PTHR30386:SF28">
    <property type="entry name" value="EXPORTED PROTEIN"/>
    <property type="match status" value="1"/>
</dbReference>